<evidence type="ECO:0000313" key="2">
    <source>
        <dbReference type="Proteomes" id="UP000663879"/>
    </source>
</evidence>
<reference evidence="1" key="1">
    <citation type="submission" date="2021-02" db="EMBL/GenBank/DDBJ databases">
        <authorList>
            <person name="Nowell W R."/>
        </authorList>
    </citation>
    <scope>NUCLEOTIDE SEQUENCE</scope>
    <source>
        <strain evidence="1">Ploen Becks lab</strain>
    </source>
</reference>
<dbReference type="AlphaFoldDB" id="A0A813U6H2"/>
<gene>
    <name evidence="1" type="ORF">OXX778_LOCUS7372</name>
</gene>
<comment type="caution">
    <text evidence="1">The sequence shown here is derived from an EMBL/GenBank/DDBJ whole genome shotgun (WGS) entry which is preliminary data.</text>
</comment>
<accession>A0A813U6H2</accession>
<protein>
    <submittedName>
        <fullName evidence="1">Uncharacterized protein</fullName>
    </submittedName>
</protein>
<sequence length="58" mass="6771">FSFKKLHVSQLFLANRACRGGGVCIYVKEGIEVFYVSIPELKDDFVEHVWCSMEKIRF</sequence>
<dbReference type="OrthoDB" id="10027367at2759"/>
<dbReference type="Proteomes" id="UP000663879">
    <property type="component" value="Unassembled WGS sequence"/>
</dbReference>
<evidence type="ECO:0000313" key="1">
    <source>
        <dbReference type="EMBL" id="CAF0819127.1"/>
    </source>
</evidence>
<keyword evidence="2" id="KW-1185">Reference proteome</keyword>
<feature type="non-terminal residue" evidence="1">
    <location>
        <position position="1"/>
    </location>
</feature>
<proteinExistence type="predicted"/>
<organism evidence="1 2">
    <name type="scientific">Brachionus calyciflorus</name>
    <dbReference type="NCBI Taxonomy" id="104777"/>
    <lineage>
        <taxon>Eukaryota</taxon>
        <taxon>Metazoa</taxon>
        <taxon>Spiralia</taxon>
        <taxon>Gnathifera</taxon>
        <taxon>Rotifera</taxon>
        <taxon>Eurotatoria</taxon>
        <taxon>Monogononta</taxon>
        <taxon>Pseudotrocha</taxon>
        <taxon>Ploima</taxon>
        <taxon>Brachionidae</taxon>
        <taxon>Brachionus</taxon>
    </lineage>
</organism>
<dbReference type="EMBL" id="CAJNOC010000935">
    <property type="protein sequence ID" value="CAF0819127.1"/>
    <property type="molecule type" value="Genomic_DNA"/>
</dbReference>
<name>A0A813U6H2_9BILA</name>